<evidence type="ECO:0000256" key="1">
    <source>
        <dbReference type="ARBA" id="ARBA00022737"/>
    </source>
</evidence>
<reference evidence="4 5" key="1">
    <citation type="submission" date="2024-06" db="EMBL/GenBank/DDBJ databases">
        <authorList>
            <person name="Pan Q."/>
            <person name="Wen M."/>
            <person name="Jouanno E."/>
            <person name="Zahm M."/>
            <person name="Klopp C."/>
            <person name="Cabau C."/>
            <person name="Louis A."/>
            <person name="Berthelot C."/>
            <person name="Parey E."/>
            <person name="Roest Crollius H."/>
            <person name="Montfort J."/>
            <person name="Robinson-Rechavi M."/>
            <person name="Bouchez O."/>
            <person name="Lampietro C."/>
            <person name="Lopez Roques C."/>
            <person name="Donnadieu C."/>
            <person name="Postlethwait J."/>
            <person name="Bobe J."/>
            <person name="Verreycken H."/>
            <person name="Guiguen Y."/>
        </authorList>
    </citation>
    <scope>NUCLEOTIDE SEQUENCE [LARGE SCALE GENOMIC DNA]</scope>
    <source>
        <strain evidence="4">Up_M1</strain>
        <tissue evidence="4">Testis</tissue>
    </source>
</reference>
<evidence type="ECO:0000313" key="5">
    <source>
        <dbReference type="Proteomes" id="UP001557470"/>
    </source>
</evidence>
<dbReference type="AlphaFoldDB" id="A0ABD0VZW1"/>
<dbReference type="PANTHER" id="PTHR22872">
    <property type="entry name" value="BTK-BINDING PROTEIN-RELATED"/>
    <property type="match status" value="1"/>
</dbReference>
<evidence type="ECO:0000313" key="4">
    <source>
        <dbReference type="EMBL" id="KAL0963475.1"/>
    </source>
</evidence>
<feature type="repeat" description="RCC1" evidence="2">
    <location>
        <begin position="94"/>
        <end position="146"/>
    </location>
</feature>
<dbReference type="SUPFAM" id="SSF50985">
    <property type="entry name" value="RCC1/BLIP-II"/>
    <property type="match status" value="1"/>
</dbReference>
<dbReference type="EMBL" id="JAGEUA010000010">
    <property type="protein sequence ID" value="KAL0963475.1"/>
    <property type="molecule type" value="Genomic_DNA"/>
</dbReference>
<feature type="repeat" description="RCC1" evidence="2">
    <location>
        <begin position="41"/>
        <end position="92"/>
    </location>
</feature>
<name>A0ABD0VZW1_UMBPY</name>
<feature type="repeat" description="RCC1" evidence="2">
    <location>
        <begin position="200"/>
        <end position="251"/>
    </location>
</feature>
<evidence type="ECO:0000259" key="3">
    <source>
        <dbReference type="PROSITE" id="PS50097"/>
    </source>
</evidence>
<dbReference type="Proteomes" id="UP001557470">
    <property type="component" value="Unassembled WGS sequence"/>
</dbReference>
<keyword evidence="1" id="KW-0677">Repeat</keyword>
<dbReference type="Pfam" id="PF25390">
    <property type="entry name" value="WD40_RLD"/>
    <property type="match status" value="1"/>
</dbReference>
<dbReference type="SUPFAM" id="SSF54695">
    <property type="entry name" value="POZ domain"/>
    <property type="match status" value="1"/>
</dbReference>
<dbReference type="Pfam" id="PF00651">
    <property type="entry name" value="BTB"/>
    <property type="match status" value="1"/>
</dbReference>
<dbReference type="PROSITE" id="PS50097">
    <property type="entry name" value="BTB"/>
    <property type="match status" value="1"/>
</dbReference>
<feature type="repeat" description="RCC1" evidence="2">
    <location>
        <begin position="147"/>
        <end position="199"/>
    </location>
</feature>
<dbReference type="PROSITE" id="PS50012">
    <property type="entry name" value="RCC1_3"/>
    <property type="match status" value="5"/>
</dbReference>
<dbReference type="InterPro" id="IPR009091">
    <property type="entry name" value="RCC1/BLIP-II"/>
</dbReference>
<dbReference type="InterPro" id="IPR000210">
    <property type="entry name" value="BTB/POZ_dom"/>
</dbReference>
<accession>A0ABD0VZW1</accession>
<dbReference type="InterPro" id="IPR000408">
    <property type="entry name" value="Reg_chr_condens"/>
</dbReference>
<organism evidence="4 5">
    <name type="scientific">Umbra pygmaea</name>
    <name type="common">Eastern mudminnow</name>
    <dbReference type="NCBI Taxonomy" id="75934"/>
    <lineage>
        <taxon>Eukaryota</taxon>
        <taxon>Metazoa</taxon>
        <taxon>Chordata</taxon>
        <taxon>Craniata</taxon>
        <taxon>Vertebrata</taxon>
        <taxon>Euteleostomi</taxon>
        <taxon>Actinopterygii</taxon>
        <taxon>Neopterygii</taxon>
        <taxon>Teleostei</taxon>
        <taxon>Protacanthopterygii</taxon>
        <taxon>Esociformes</taxon>
        <taxon>Umbridae</taxon>
        <taxon>Umbra</taxon>
    </lineage>
</organism>
<dbReference type="PRINTS" id="PR00633">
    <property type="entry name" value="RCCNDNSATION"/>
</dbReference>
<sequence length="494" mass="54051">MAVVTKWPMFSLMSEKELSSVRQACVFGASANEVIYITHSDDVYAFGLNCSNCLGTGDSHSSILPKKLEFLSGRKMVSLSYGSGPHILLATQEGELFAWGHNGYGQLGNGTTNQGVAPVLVSANLLNRKVTEVACGSHHSMCLTDAGEVYAWGYNNCGQVGSGSTANQPTPRRVANCLQNKVVVSITCGQTSSLAVADNGEVYGWGYNGNGQLGLGNNGNQLTPCRLGGLHGLCVLQVASGYAHSLALTDEGLLYTWGANTYGQLGTGNKSNQLSPVQIMTEKERIVEVAACHSTHTSACKTQSGQVYMWGQCRGQSVVLPFLTHFSCTDDVFACFATPCVMWRLLSMEYEDFLTVAQSMKKEFDSPETADLKFCVEGKCIHVHKAVLKIRCEHFRAMFQSHWNEDMKDVIEIDQFTYPVYHAFLLFLYTDNVDLPPEDAIGLLDLATSYCENRLKRLCQHIIKSGIRVENAFSLLAAAVRYDAEVSPTPRYRT</sequence>
<keyword evidence="5" id="KW-1185">Reference proteome</keyword>
<dbReference type="Gene3D" id="3.30.710.10">
    <property type="entry name" value="Potassium Channel Kv1.1, Chain A"/>
    <property type="match status" value="1"/>
</dbReference>
<evidence type="ECO:0000256" key="2">
    <source>
        <dbReference type="PROSITE-ProRule" id="PRU00235"/>
    </source>
</evidence>
<comment type="caution">
    <text evidence="4">The sequence shown here is derived from an EMBL/GenBank/DDBJ whole genome shotgun (WGS) entry which is preliminary data.</text>
</comment>
<dbReference type="Gene3D" id="2.130.10.30">
    <property type="entry name" value="Regulator of chromosome condensation 1/beta-lactamase-inhibitor protein II"/>
    <property type="match status" value="1"/>
</dbReference>
<gene>
    <name evidence="4" type="ORF">UPYG_G00306900</name>
</gene>
<dbReference type="InterPro" id="IPR051625">
    <property type="entry name" value="Signaling_Regulatory_Domain"/>
</dbReference>
<dbReference type="SMART" id="SM00225">
    <property type="entry name" value="BTB"/>
    <property type="match status" value="1"/>
</dbReference>
<protein>
    <recommendedName>
        <fullName evidence="3">BTB domain-containing protein</fullName>
    </recommendedName>
</protein>
<proteinExistence type="predicted"/>
<dbReference type="PROSITE" id="PS00626">
    <property type="entry name" value="RCC1_2"/>
    <property type="match status" value="1"/>
</dbReference>
<feature type="repeat" description="RCC1" evidence="2">
    <location>
        <begin position="252"/>
        <end position="303"/>
    </location>
</feature>
<dbReference type="PANTHER" id="PTHR22872:SF4">
    <property type="entry name" value="RCC1 AND BTB DOMAIN-CONTAINING PROTEIN 1 ISOFORM X1"/>
    <property type="match status" value="1"/>
</dbReference>
<dbReference type="InterPro" id="IPR011333">
    <property type="entry name" value="SKP1/BTB/POZ_sf"/>
</dbReference>
<feature type="domain" description="BTB" evidence="3">
    <location>
        <begin position="370"/>
        <end position="437"/>
    </location>
</feature>
<dbReference type="InterPro" id="IPR058923">
    <property type="entry name" value="RCC1-like_dom"/>
</dbReference>